<protein>
    <submittedName>
        <fullName evidence="2">Uncharacterized protein</fullName>
    </submittedName>
</protein>
<dbReference type="EMBL" id="PYMA01000008">
    <property type="protein sequence ID" value="PSW18911.1"/>
    <property type="molecule type" value="Genomic_DNA"/>
</dbReference>
<proteinExistence type="predicted"/>
<reference evidence="2 3" key="1">
    <citation type="submission" date="2018-01" db="EMBL/GenBank/DDBJ databases">
        <title>Whole genome sequencing of Histamine producing bacteria.</title>
        <authorList>
            <person name="Butler K."/>
        </authorList>
    </citation>
    <scope>NUCLEOTIDE SEQUENCE [LARGE SCALE GENOMIC DNA]</scope>
    <source>
        <strain evidence="2 3">DSM 100436</strain>
    </source>
</reference>
<accession>A0A2T3NRN9</accession>
<keyword evidence="3" id="KW-1185">Reference proteome</keyword>
<gene>
    <name evidence="2" type="ORF">C9I98_13725</name>
</gene>
<dbReference type="RefSeq" id="WP_036823159.1">
    <property type="nucleotide sequence ID" value="NZ_JGVO01000442.1"/>
</dbReference>
<dbReference type="Proteomes" id="UP000241771">
    <property type="component" value="Unassembled WGS sequence"/>
</dbReference>
<comment type="caution">
    <text evidence="2">The sequence shown here is derived from an EMBL/GenBank/DDBJ whole genome shotgun (WGS) entry which is preliminary data.</text>
</comment>
<organism evidence="2 3">
    <name type="scientific">Photobacterium sanctipauli</name>
    <dbReference type="NCBI Taxonomy" id="1342794"/>
    <lineage>
        <taxon>Bacteria</taxon>
        <taxon>Pseudomonadati</taxon>
        <taxon>Pseudomonadota</taxon>
        <taxon>Gammaproteobacteria</taxon>
        <taxon>Vibrionales</taxon>
        <taxon>Vibrionaceae</taxon>
        <taxon>Photobacterium</taxon>
    </lineage>
</organism>
<keyword evidence="1" id="KW-0175">Coiled coil</keyword>
<dbReference type="AlphaFoldDB" id="A0A2T3NRN9"/>
<evidence type="ECO:0000313" key="3">
    <source>
        <dbReference type="Proteomes" id="UP000241771"/>
    </source>
</evidence>
<evidence type="ECO:0000256" key="1">
    <source>
        <dbReference type="SAM" id="Coils"/>
    </source>
</evidence>
<evidence type="ECO:0000313" key="2">
    <source>
        <dbReference type="EMBL" id="PSW18911.1"/>
    </source>
</evidence>
<name>A0A2T3NRN9_9GAMM</name>
<sequence length="244" mass="27063">MTFDDVIGQVESMVGLELKSIRPGADITITKVDTESKRICLKTSKGKDRSRPFSELQRIWEALCESGYAHVDSVLNGSGSSRNQPETIIACLPQIEWFYLDGKKHLVIMPDNTHSLGQLRKMDVVAAEELKKKLEQAERNVENQEQVRIQTVVVSQDIATHSGILERQSGVSPCLLEQGVYEFVLAGSKALLVSDGVAPENLAVGTYVVLSGSPVINAPYKVVRIMEQRYFLQSLNGLNALYER</sequence>
<feature type="coiled-coil region" evidence="1">
    <location>
        <begin position="120"/>
        <end position="147"/>
    </location>
</feature>
<dbReference type="OrthoDB" id="7802453at2"/>